<evidence type="ECO:0000313" key="6">
    <source>
        <dbReference type="EMBL" id="HIW70123.1"/>
    </source>
</evidence>
<dbReference type="Proteomes" id="UP000886878">
    <property type="component" value="Unassembled WGS sequence"/>
</dbReference>
<reference evidence="6" key="1">
    <citation type="journal article" date="2021" name="PeerJ">
        <title>Extensive microbial diversity within the chicken gut microbiome revealed by metagenomics and culture.</title>
        <authorList>
            <person name="Gilroy R."/>
            <person name="Ravi A."/>
            <person name="Getino M."/>
            <person name="Pursley I."/>
            <person name="Horton D.L."/>
            <person name="Alikhan N.F."/>
            <person name="Baker D."/>
            <person name="Gharbi K."/>
            <person name="Hall N."/>
            <person name="Watson M."/>
            <person name="Adriaenssens E.M."/>
            <person name="Foster-Nyarko E."/>
            <person name="Jarju S."/>
            <person name="Secka A."/>
            <person name="Antonio M."/>
            <person name="Oren A."/>
            <person name="Chaudhuri R.R."/>
            <person name="La Ragione R."/>
            <person name="Hildebrand F."/>
            <person name="Pallen M.J."/>
        </authorList>
    </citation>
    <scope>NUCLEOTIDE SEQUENCE</scope>
    <source>
        <strain evidence="6">ChiHejej3B27-2180</strain>
    </source>
</reference>
<comment type="caution">
    <text evidence="6">The sequence shown here is derived from an EMBL/GenBank/DDBJ whole genome shotgun (WGS) entry which is preliminary data.</text>
</comment>
<evidence type="ECO:0000259" key="5">
    <source>
        <dbReference type="PROSITE" id="PS50893"/>
    </source>
</evidence>
<dbReference type="InterPro" id="IPR017871">
    <property type="entry name" value="ABC_transporter-like_CS"/>
</dbReference>
<dbReference type="CDD" id="cd03221">
    <property type="entry name" value="ABCF_EF-3"/>
    <property type="match status" value="2"/>
</dbReference>
<keyword evidence="3" id="KW-0175">Coiled coil</keyword>
<evidence type="ECO:0000256" key="3">
    <source>
        <dbReference type="SAM" id="Coils"/>
    </source>
</evidence>
<feature type="coiled-coil region" evidence="3">
    <location>
        <begin position="576"/>
        <end position="620"/>
    </location>
</feature>
<dbReference type="PROSITE" id="PS50893">
    <property type="entry name" value="ABC_TRANSPORTER_2"/>
    <property type="match status" value="2"/>
</dbReference>
<gene>
    <name evidence="6" type="ORF">H9876_01890</name>
</gene>
<accession>A0A9D1U2T5</accession>
<dbReference type="SUPFAM" id="SSF52540">
    <property type="entry name" value="P-loop containing nucleoside triphosphate hydrolases"/>
    <property type="match status" value="2"/>
</dbReference>
<dbReference type="GO" id="GO:0005524">
    <property type="term" value="F:ATP binding"/>
    <property type="evidence" value="ECO:0007669"/>
    <property type="project" value="UniProtKB-KW"/>
</dbReference>
<keyword evidence="1" id="KW-0547">Nucleotide-binding</keyword>
<evidence type="ECO:0000256" key="4">
    <source>
        <dbReference type="SAM" id="MobiDB-lite"/>
    </source>
</evidence>
<evidence type="ECO:0000256" key="2">
    <source>
        <dbReference type="ARBA" id="ARBA00022840"/>
    </source>
</evidence>
<dbReference type="GO" id="GO:0003677">
    <property type="term" value="F:DNA binding"/>
    <property type="evidence" value="ECO:0007669"/>
    <property type="project" value="InterPro"/>
</dbReference>
<dbReference type="FunFam" id="3.40.50.300:FF:000011">
    <property type="entry name" value="Putative ABC transporter ATP-binding component"/>
    <property type="match status" value="1"/>
</dbReference>
<dbReference type="InterPro" id="IPR032524">
    <property type="entry name" value="ABC_tran_C"/>
</dbReference>
<dbReference type="PANTHER" id="PTHR42855">
    <property type="entry name" value="ABC TRANSPORTER ATP-BINDING SUBUNIT"/>
    <property type="match status" value="1"/>
</dbReference>
<dbReference type="PROSITE" id="PS00211">
    <property type="entry name" value="ABC_TRANSPORTER_1"/>
    <property type="match status" value="1"/>
</dbReference>
<dbReference type="Gene3D" id="3.40.50.300">
    <property type="entry name" value="P-loop containing nucleotide triphosphate hydrolases"/>
    <property type="match status" value="2"/>
</dbReference>
<dbReference type="PANTHER" id="PTHR42855:SF1">
    <property type="entry name" value="ABC TRANSPORTER DOMAIN-CONTAINING PROTEIN"/>
    <property type="match status" value="1"/>
</dbReference>
<feature type="region of interest" description="Disordered" evidence="4">
    <location>
        <begin position="530"/>
        <end position="559"/>
    </location>
</feature>
<organism evidence="6 7">
    <name type="scientific">Candidatus Limosilactobacillus merdipullorum</name>
    <dbReference type="NCBI Taxonomy" id="2838653"/>
    <lineage>
        <taxon>Bacteria</taxon>
        <taxon>Bacillati</taxon>
        <taxon>Bacillota</taxon>
        <taxon>Bacilli</taxon>
        <taxon>Lactobacillales</taxon>
        <taxon>Lactobacillaceae</taxon>
        <taxon>Limosilactobacillus</taxon>
    </lineage>
</organism>
<dbReference type="Pfam" id="PF12848">
    <property type="entry name" value="ABC_tran_Xtn"/>
    <property type="match status" value="1"/>
</dbReference>
<feature type="domain" description="ABC transporter" evidence="5">
    <location>
        <begin position="317"/>
        <end position="535"/>
    </location>
</feature>
<dbReference type="InterPro" id="IPR003593">
    <property type="entry name" value="AAA+_ATPase"/>
</dbReference>
<name>A0A9D1U2T5_9LACO</name>
<dbReference type="InterPro" id="IPR032781">
    <property type="entry name" value="ABC_tran_Xtn"/>
</dbReference>
<dbReference type="InterPro" id="IPR003439">
    <property type="entry name" value="ABC_transporter-like_ATP-bd"/>
</dbReference>
<keyword evidence="2 6" id="KW-0067">ATP-binding</keyword>
<proteinExistence type="predicted"/>
<dbReference type="Gene3D" id="1.10.287.380">
    <property type="entry name" value="Valyl-tRNA synthetase, C-terminal domain"/>
    <property type="match status" value="1"/>
</dbReference>
<dbReference type="InterPro" id="IPR051309">
    <property type="entry name" value="ABCF_ATPase"/>
</dbReference>
<dbReference type="InterPro" id="IPR027417">
    <property type="entry name" value="P-loop_NTPase"/>
</dbReference>
<evidence type="ECO:0000256" key="1">
    <source>
        <dbReference type="ARBA" id="ARBA00022741"/>
    </source>
</evidence>
<protein>
    <submittedName>
        <fullName evidence="6">ABC-F family ATP-binding cassette domain-containing protein</fullName>
    </submittedName>
</protein>
<evidence type="ECO:0000313" key="7">
    <source>
        <dbReference type="Proteomes" id="UP000886878"/>
    </source>
</evidence>
<dbReference type="Pfam" id="PF16326">
    <property type="entry name" value="ABC_tran_CTD"/>
    <property type="match status" value="1"/>
</dbReference>
<dbReference type="Pfam" id="PF00005">
    <property type="entry name" value="ABC_tran"/>
    <property type="match status" value="2"/>
</dbReference>
<dbReference type="SMART" id="SM00382">
    <property type="entry name" value="AAA"/>
    <property type="match status" value="2"/>
</dbReference>
<dbReference type="AlphaFoldDB" id="A0A9D1U2T5"/>
<feature type="domain" description="ABC transporter" evidence="5">
    <location>
        <begin position="4"/>
        <end position="252"/>
    </location>
</feature>
<sequence>MQTLRAENLTSTYGEKTLFDHISFLIKEHDRIGLIGVNGSGKTSLLNVISGQTSAEGGTIDHPHDYSIGYLQQQPPLDPEKKIIDAVLAGDQPIFRLIRQYEDLTNNFSGSSEDNERLVSLQRQMDQQNAWEVQSRVETVLTQLKITDMNAKIGEMSGGQQKRVGLAQVLIQQPDLLLLDESTNQLDIDSIIWLQDYLAKYHGAVMVVTHDRYFLDQVANQIWELSFGKLYKYDGNYQDYVAEKAAREEREENAEHKRQQLYKHELAWMKKGAKARSTKQKGRINRFHELEKNVGKLQKEDKVDIGLGSQRLGHDVLELKGASLRLGKHQIFNDFNLLIESGERLGISGDNGAGKSSLLNVLAGRLPLDRGVLKVGETVKIGYYTQQTEPIDEDKRVINYLSEVAETIYDSQGQKISVTQLLERFLFPRFMHGTLIRKLSGGEKRRLYLLKILMQQPNVLLLDEPTNDLDISTLTVLEDYLDHFAGTVITVSHDRYFLDKVADNLLIFKGNGQIERATGRFTDYLQHAAQSSNEKKSATPKKAKASSVSEQTEDKNKKHKLTYKEQMEWKELEPAIEKLDQRSSELQQEMAANGDNYEKLAELQKELDQVNAENDQKMARWEYLSQFVDEDQI</sequence>
<dbReference type="InterPro" id="IPR037118">
    <property type="entry name" value="Val-tRNA_synth_C_sf"/>
</dbReference>
<dbReference type="GO" id="GO:0016887">
    <property type="term" value="F:ATP hydrolysis activity"/>
    <property type="evidence" value="ECO:0007669"/>
    <property type="project" value="InterPro"/>
</dbReference>
<reference evidence="6" key="2">
    <citation type="submission" date="2021-04" db="EMBL/GenBank/DDBJ databases">
        <authorList>
            <person name="Gilroy R."/>
        </authorList>
    </citation>
    <scope>NUCLEOTIDE SEQUENCE</scope>
    <source>
        <strain evidence="6">ChiHejej3B27-2180</strain>
    </source>
</reference>
<dbReference type="EMBL" id="DXGK01000035">
    <property type="protein sequence ID" value="HIW70123.1"/>
    <property type="molecule type" value="Genomic_DNA"/>
</dbReference>